<dbReference type="SMART" id="SM00345">
    <property type="entry name" value="HTH_GNTR"/>
    <property type="match status" value="1"/>
</dbReference>
<evidence type="ECO:0000256" key="3">
    <source>
        <dbReference type="ARBA" id="ARBA00023163"/>
    </source>
</evidence>
<dbReference type="InterPro" id="IPR011711">
    <property type="entry name" value="GntR_C"/>
</dbReference>
<dbReference type="OrthoDB" id="9799812at2"/>
<evidence type="ECO:0000256" key="2">
    <source>
        <dbReference type="ARBA" id="ARBA00023125"/>
    </source>
</evidence>
<dbReference type="InterPro" id="IPR036388">
    <property type="entry name" value="WH-like_DNA-bd_sf"/>
</dbReference>
<dbReference type="Proteomes" id="UP000321548">
    <property type="component" value="Unassembled WGS sequence"/>
</dbReference>
<dbReference type="InterPro" id="IPR036390">
    <property type="entry name" value="WH_DNA-bd_sf"/>
</dbReference>
<evidence type="ECO:0000313" key="5">
    <source>
        <dbReference type="EMBL" id="TXL64587.1"/>
    </source>
</evidence>
<dbReference type="Pfam" id="PF00392">
    <property type="entry name" value="GntR"/>
    <property type="match status" value="1"/>
</dbReference>
<dbReference type="RefSeq" id="WP_147704836.1">
    <property type="nucleotide sequence ID" value="NZ_VDUY01000005.1"/>
</dbReference>
<evidence type="ECO:0000256" key="1">
    <source>
        <dbReference type="ARBA" id="ARBA00023015"/>
    </source>
</evidence>
<dbReference type="SMART" id="SM00895">
    <property type="entry name" value="FCD"/>
    <property type="match status" value="1"/>
</dbReference>
<dbReference type="CDD" id="cd07377">
    <property type="entry name" value="WHTH_GntR"/>
    <property type="match status" value="1"/>
</dbReference>
<name>A0A5C8NTT5_9BURK</name>
<reference evidence="5 6" key="1">
    <citation type="submission" date="2019-06" db="EMBL/GenBank/DDBJ databases">
        <title>Quisquiliibacterium sp. nov., isolated from a maize field.</title>
        <authorList>
            <person name="Lin S.-Y."/>
            <person name="Tsai C.-F."/>
            <person name="Young C.-C."/>
        </authorList>
    </citation>
    <scope>NUCLEOTIDE SEQUENCE [LARGE SCALE GENOMIC DNA]</scope>
    <source>
        <strain evidence="5 6">CC-CFT501</strain>
    </source>
</reference>
<dbReference type="EMBL" id="VDUY01000005">
    <property type="protein sequence ID" value="TXL64587.1"/>
    <property type="molecule type" value="Genomic_DNA"/>
</dbReference>
<dbReference type="Pfam" id="PF07729">
    <property type="entry name" value="FCD"/>
    <property type="match status" value="1"/>
</dbReference>
<accession>A0A5C8NTT5</accession>
<dbReference type="SUPFAM" id="SSF46785">
    <property type="entry name" value="Winged helix' DNA-binding domain"/>
    <property type="match status" value="1"/>
</dbReference>
<organism evidence="5 6">
    <name type="scientific">Zeimonas arvi</name>
    <dbReference type="NCBI Taxonomy" id="2498847"/>
    <lineage>
        <taxon>Bacteria</taxon>
        <taxon>Pseudomonadati</taxon>
        <taxon>Pseudomonadota</taxon>
        <taxon>Betaproteobacteria</taxon>
        <taxon>Burkholderiales</taxon>
        <taxon>Burkholderiaceae</taxon>
        <taxon>Zeimonas</taxon>
    </lineage>
</organism>
<dbReference type="Gene3D" id="1.10.10.10">
    <property type="entry name" value="Winged helix-like DNA-binding domain superfamily/Winged helix DNA-binding domain"/>
    <property type="match status" value="1"/>
</dbReference>
<proteinExistence type="predicted"/>
<keyword evidence="6" id="KW-1185">Reference proteome</keyword>
<feature type="domain" description="HTH gntR-type" evidence="4">
    <location>
        <begin position="23"/>
        <end position="90"/>
    </location>
</feature>
<dbReference type="AlphaFoldDB" id="A0A5C8NTT5"/>
<dbReference type="InterPro" id="IPR000524">
    <property type="entry name" value="Tscrpt_reg_HTH_GntR"/>
</dbReference>
<dbReference type="GO" id="GO:0003677">
    <property type="term" value="F:DNA binding"/>
    <property type="evidence" value="ECO:0007669"/>
    <property type="project" value="UniProtKB-KW"/>
</dbReference>
<dbReference type="SUPFAM" id="SSF48008">
    <property type="entry name" value="GntR ligand-binding domain-like"/>
    <property type="match status" value="1"/>
</dbReference>
<gene>
    <name evidence="5" type="ORF">FHP08_12595</name>
</gene>
<keyword evidence="1" id="KW-0805">Transcription regulation</keyword>
<comment type="caution">
    <text evidence="5">The sequence shown here is derived from an EMBL/GenBank/DDBJ whole genome shotgun (WGS) entry which is preliminary data.</text>
</comment>
<evidence type="ECO:0000313" key="6">
    <source>
        <dbReference type="Proteomes" id="UP000321548"/>
    </source>
</evidence>
<keyword evidence="3" id="KW-0804">Transcription</keyword>
<dbReference type="PANTHER" id="PTHR43537:SF24">
    <property type="entry name" value="GLUCONATE OPERON TRANSCRIPTIONAL REPRESSOR"/>
    <property type="match status" value="1"/>
</dbReference>
<sequence>MTATTPQTQMRDPFTEVDLQRRELLAERIAGSLRAAIIDGRLQPGTRLTETDLAQRLGVSRVPLREAFRVLEAEGIVSIQPHRGVTISPLSRKEMLELFEVREMIETKAAELLAVHRDPAVMRALQTMGDEMRVAVEAGDLDAYYRLAAAFHDALVAGSGNGILGRLHAQIRLQLRRYQMVMSGVPDSPAQSILEHDALLACIRQGRADDAGQLAREHIRALVRRFRAIDEKAPDPAHRQARTEDDPR</sequence>
<protein>
    <submittedName>
        <fullName evidence="5">GntR family transcriptional regulator</fullName>
    </submittedName>
</protein>
<dbReference type="GO" id="GO:0003700">
    <property type="term" value="F:DNA-binding transcription factor activity"/>
    <property type="evidence" value="ECO:0007669"/>
    <property type="project" value="InterPro"/>
</dbReference>
<dbReference type="PRINTS" id="PR00035">
    <property type="entry name" value="HTHGNTR"/>
</dbReference>
<keyword evidence="2" id="KW-0238">DNA-binding</keyword>
<dbReference type="InterPro" id="IPR008920">
    <property type="entry name" value="TF_FadR/GntR_C"/>
</dbReference>
<dbReference type="Gene3D" id="1.20.120.530">
    <property type="entry name" value="GntR ligand-binding domain-like"/>
    <property type="match status" value="1"/>
</dbReference>
<dbReference type="PANTHER" id="PTHR43537">
    <property type="entry name" value="TRANSCRIPTIONAL REGULATOR, GNTR FAMILY"/>
    <property type="match status" value="1"/>
</dbReference>
<evidence type="ECO:0000259" key="4">
    <source>
        <dbReference type="PROSITE" id="PS50949"/>
    </source>
</evidence>
<dbReference type="PROSITE" id="PS50949">
    <property type="entry name" value="HTH_GNTR"/>
    <property type="match status" value="1"/>
</dbReference>